<dbReference type="EMBL" id="JARKHS020002860">
    <property type="protein sequence ID" value="KAK8786249.1"/>
    <property type="molecule type" value="Genomic_DNA"/>
</dbReference>
<name>A0AAQ4FG79_AMBAM</name>
<evidence type="ECO:0000313" key="2">
    <source>
        <dbReference type="Proteomes" id="UP001321473"/>
    </source>
</evidence>
<evidence type="ECO:0000313" key="1">
    <source>
        <dbReference type="EMBL" id="KAK8786249.1"/>
    </source>
</evidence>
<gene>
    <name evidence="1" type="ORF">V5799_007382</name>
</gene>
<accession>A0AAQ4FG79</accession>
<organism evidence="1 2">
    <name type="scientific">Amblyomma americanum</name>
    <name type="common">Lone star tick</name>
    <dbReference type="NCBI Taxonomy" id="6943"/>
    <lineage>
        <taxon>Eukaryota</taxon>
        <taxon>Metazoa</taxon>
        <taxon>Ecdysozoa</taxon>
        <taxon>Arthropoda</taxon>
        <taxon>Chelicerata</taxon>
        <taxon>Arachnida</taxon>
        <taxon>Acari</taxon>
        <taxon>Parasitiformes</taxon>
        <taxon>Ixodida</taxon>
        <taxon>Ixodoidea</taxon>
        <taxon>Ixodidae</taxon>
        <taxon>Amblyomminae</taxon>
        <taxon>Amblyomma</taxon>
    </lineage>
</organism>
<dbReference type="AlphaFoldDB" id="A0AAQ4FG79"/>
<keyword evidence="2" id="KW-1185">Reference proteome</keyword>
<protein>
    <submittedName>
        <fullName evidence="1">Uncharacterized protein</fullName>
    </submittedName>
</protein>
<proteinExistence type="predicted"/>
<dbReference type="Proteomes" id="UP001321473">
    <property type="component" value="Unassembled WGS sequence"/>
</dbReference>
<reference evidence="1 2" key="1">
    <citation type="journal article" date="2023" name="Arcadia Sci">
        <title>De novo assembly of a long-read Amblyomma americanum tick genome.</title>
        <authorList>
            <person name="Chou S."/>
            <person name="Poskanzer K.E."/>
            <person name="Rollins M."/>
            <person name="Thuy-Boun P.S."/>
        </authorList>
    </citation>
    <scope>NUCLEOTIDE SEQUENCE [LARGE SCALE GENOMIC DNA]</scope>
    <source>
        <strain evidence="1">F_SG_1</strain>
        <tissue evidence="1">Salivary glands</tissue>
    </source>
</reference>
<comment type="caution">
    <text evidence="1">The sequence shown here is derived from an EMBL/GenBank/DDBJ whole genome shotgun (WGS) entry which is preliminary data.</text>
</comment>
<sequence length="69" mass="7791">MLMFMQYDTFKRARRDRLCGLAVRNSKSVWCAVGNVRYPSSLPYVECGSGALPFLRKLLISEGTWPGSC</sequence>